<protein>
    <submittedName>
        <fullName evidence="1">Uncharacterized protein</fullName>
    </submittedName>
</protein>
<name>A0A8X6RJM8_TRICX</name>
<evidence type="ECO:0000313" key="2">
    <source>
        <dbReference type="Proteomes" id="UP000887159"/>
    </source>
</evidence>
<accession>A0A8X6RJM8</accession>
<proteinExistence type="predicted"/>
<dbReference type="AlphaFoldDB" id="A0A8X6RJM8"/>
<reference evidence="1" key="1">
    <citation type="submission" date="2020-08" db="EMBL/GenBank/DDBJ databases">
        <title>Multicomponent nature underlies the extraordinary mechanical properties of spider dragline silk.</title>
        <authorList>
            <person name="Kono N."/>
            <person name="Nakamura H."/>
            <person name="Mori M."/>
            <person name="Yoshida Y."/>
            <person name="Ohtoshi R."/>
            <person name="Malay A.D."/>
            <person name="Moran D.A.P."/>
            <person name="Tomita M."/>
            <person name="Numata K."/>
            <person name="Arakawa K."/>
        </authorList>
    </citation>
    <scope>NUCLEOTIDE SEQUENCE</scope>
</reference>
<sequence length="107" mass="12199">MKARAICHLLSPHATPRTFYEYTLRVKILVAVFVPTTSRPRTDKIIPRKSERNFLPVQHHVLFRTRNSPSHHPPIVFAADDLGKTSVSGERANGQMQNCIGFPFTEF</sequence>
<dbReference type="Proteomes" id="UP000887159">
    <property type="component" value="Unassembled WGS sequence"/>
</dbReference>
<gene>
    <name evidence="1" type="ORF">TNCV_1589601</name>
</gene>
<keyword evidence="2" id="KW-1185">Reference proteome</keyword>
<comment type="caution">
    <text evidence="1">The sequence shown here is derived from an EMBL/GenBank/DDBJ whole genome shotgun (WGS) entry which is preliminary data.</text>
</comment>
<organism evidence="1 2">
    <name type="scientific">Trichonephila clavipes</name>
    <name type="common">Golden silk orbweaver</name>
    <name type="synonym">Nephila clavipes</name>
    <dbReference type="NCBI Taxonomy" id="2585209"/>
    <lineage>
        <taxon>Eukaryota</taxon>
        <taxon>Metazoa</taxon>
        <taxon>Ecdysozoa</taxon>
        <taxon>Arthropoda</taxon>
        <taxon>Chelicerata</taxon>
        <taxon>Arachnida</taxon>
        <taxon>Araneae</taxon>
        <taxon>Araneomorphae</taxon>
        <taxon>Entelegynae</taxon>
        <taxon>Araneoidea</taxon>
        <taxon>Nephilidae</taxon>
        <taxon>Trichonephila</taxon>
    </lineage>
</organism>
<evidence type="ECO:0000313" key="1">
    <source>
        <dbReference type="EMBL" id="GFX93784.1"/>
    </source>
</evidence>
<dbReference type="EMBL" id="BMAU01021175">
    <property type="protein sequence ID" value="GFX93784.1"/>
    <property type="molecule type" value="Genomic_DNA"/>
</dbReference>